<sequence length="271" mass="27701">MFAFATAVLALLALGTAAMVIIRVAWPAPSPSPLIFRATTGWRLAGIVAGAAVAVLVARSGDLGRGFLVAGPAFGLTVFAGALIGELTRPGPDGEIRRATLRVRRARDYVPRVLGGVVVVSTVLLAAIATVTTAAGSADDLGRAGRALSCPGLLQTPWPGSYYTLPALALVAAGLAVAAYALHRVARGPQTDSSRRRSAEVITAAAGILVLLPLAGISLTAGVLLGSTDLTCNTPWWEPAGRSLMVLSLLAFGTAVWCGACLLTPSRRSRA</sequence>
<keyword evidence="1" id="KW-1133">Transmembrane helix</keyword>
<organism evidence="2 3">
    <name type="scientific">Actinoplanes friuliensis DSM 7358</name>
    <dbReference type="NCBI Taxonomy" id="1246995"/>
    <lineage>
        <taxon>Bacteria</taxon>
        <taxon>Bacillati</taxon>
        <taxon>Actinomycetota</taxon>
        <taxon>Actinomycetes</taxon>
        <taxon>Micromonosporales</taxon>
        <taxon>Micromonosporaceae</taxon>
        <taxon>Actinoplanes</taxon>
    </lineage>
</organism>
<dbReference type="RefSeq" id="WP_023560163.1">
    <property type="nucleotide sequence ID" value="NC_022657.1"/>
</dbReference>
<evidence type="ECO:0000256" key="1">
    <source>
        <dbReference type="SAM" id="Phobius"/>
    </source>
</evidence>
<feature type="transmembrane region" description="Helical" evidence="1">
    <location>
        <begin position="67"/>
        <end position="88"/>
    </location>
</feature>
<dbReference type="eggNOG" id="ENOG5033HDJ">
    <property type="taxonomic scope" value="Bacteria"/>
</dbReference>
<dbReference type="KEGG" id="afs:AFR_27825"/>
<feature type="transmembrane region" description="Helical" evidence="1">
    <location>
        <begin position="244"/>
        <end position="263"/>
    </location>
</feature>
<protein>
    <submittedName>
        <fullName evidence="2">Uncharacterized protein</fullName>
    </submittedName>
</protein>
<gene>
    <name evidence="2" type="ORF">AFR_27825</name>
</gene>
<keyword evidence="1" id="KW-0472">Membrane</keyword>
<dbReference type="EMBL" id="CP006272">
    <property type="protein sequence ID" value="AGZ43826.1"/>
    <property type="molecule type" value="Genomic_DNA"/>
</dbReference>
<evidence type="ECO:0000313" key="3">
    <source>
        <dbReference type="Proteomes" id="UP000017746"/>
    </source>
</evidence>
<dbReference type="AlphaFoldDB" id="U5W7A0"/>
<feature type="transmembrane region" description="Helical" evidence="1">
    <location>
        <begin position="162"/>
        <end position="182"/>
    </location>
</feature>
<keyword evidence="3" id="KW-1185">Reference proteome</keyword>
<dbReference type="Proteomes" id="UP000017746">
    <property type="component" value="Chromosome"/>
</dbReference>
<dbReference type="OrthoDB" id="10016982at2"/>
<evidence type="ECO:0000313" key="2">
    <source>
        <dbReference type="EMBL" id="AGZ43826.1"/>
    </source>
</evidence>
<feature type="transmembrane region" description="Helical" evidence="1">
    <location>
        <begin position="202"/>
        <end position="224"/>
    </location>
</feature>
<proteinExistence type="predicted"/>
<dbReference type="HOGENOM" id="CLU_1102309_0_0_11"/>
<keyword evidence="1" id="KW-0812">Transmembrane</keyword>
<dbReference type="PATRIC" id="fig|1246995.3.peg.5639"/>
<feature type="transmembrane region" description="Helical" evidence="1">
    <location>
        <begin position="109"/>
        <end position="131"/>
    </location>
</feature>
<reference evidence="2 3" key="1">
    <citation type="journal article" date="2014" name="J. Biotechnol.">
        <title>Complete genome sequence of the actinobacterium Actinoplanes friuliensis HAG 010964, producer of the lipopeptide antibiotic friulimycin.</title>
        <authorList>
            <person name="Ruckert C."/>
            <person name="Szczepanowski R."/>
            <person name="Albersmeier A."/>
            <person name="Goesmann A."/>
            <person name="Fischer N."/>
            <person name="Steinkamper A."/>
            <person name="Puhler A."/>
            <person name="Biener R."/>
            <person name="Schwartz D."/>
            <person name="Kalinowski J."/>
        </authorList>
    </citation>
    <scope>NUCLEOTIDE SEQUENCE [LARGE SCALE GENOMIC DNA]</scope>
    <source>
        <strain evidence="2 3">DSM 7358</strain>
    </source>
</reference>
<name>U5W7A0_9ACTN</name>
<dbReference type="STRING" id="1246995.AFR_27825"/>
<accession>U5W7A0</accession>